<gene>
    <name evidence="2" type="ORF">AFIC_002353</name>
</gene>
<reference evidence="2 3" key="1">
    <citation type="submission" date="2022-11" db="EMBL/GenBank/DDBJ databases">
        <authorList>
            <person name="Siebert D."/>
            <person name="Busche T."/>
            <person name="Saydam E."/>
            <person name="Kalinowski J."/>
            <person name="Ruckert C."/>
            <person name="Blombach B."/>
        </authorList>
    </citation>
    <scope>NUCLEOTIDE SEQUENCE [LARGE SCALE GENOMIC DNA]</scope>
    <source>
        <strain evidence="2 3">DSM 1083</strain>
    </source>
</reference>
<sequence>MPPLVLIALGVLGGAALLRLATKEGRRVNRELDEIREREASDPEGAVRLRRDPQTGTYRPHQG</sequence>
<evidence type="ECO:0000313" key="3">
    <source>
        <dbReference type="Proteomes" id="UP001213907"/>
    </source>
</evidence>
<accession>A0ABY8BQW8</accession>
<protein>
    <recommendedName>
        <fullName evidence="4">Secreted protein</fullName>
    </recommendedName>
</protein>
<evidence type="ECO:0000313" key="2">
    <source>
        <dbReference type="EMBL" id="WEF50802.1"/>
    </source>
</evidence>
<feature type="compositionally biased region" description="Basic and acidic residues" evidence="1">
    <location>
        <begin position="34"/>
        <end position="53"/>
    </location>
</feature>
<keyword evidence="3" id="KW-1185">Reference proteome</keyword>
<feature type="region of interest" description="Disordered" evidence="1">
    <location>
        <begin position="34"/>
        <end position="63"/>
    </location>
</feature>
<evidence type="ECO:0000256" key="1">
    <source>
        <dbReference type="SAM" id="MobiDB-lite"/>
    </source>
</evidence>
<dbReference type="EMBL" id="CP113162">
    <property type="protein sequence ID" value="WEF50802.1"/>
    <property type="molecule type" value="Genomic_DNA"/>
</dbReference>
<dbReference type="RefSeq" id="WP_275246426.1">
    <property type="nucleotide sequence ID" value="NZ_BAABDX010000001.1"/>
</dbReference>
<proteinExistence type="predicted"/>
<dbReference type="Proteomes" id="UP001213907">
    <property type="component" value="Chromosome"/>
</dbReference>
<evidence type="ECO:0008006" key="4">
    <source>
        <dbReference type="Google" id="ProtNLM"/>
    </source>
</evidence>
<organism evidence="2 3">
    <name type="scientific">Afipia carboxydohydrogena</name>
    <name type="common">Pseudomonas carboxydohydrogena</name>
    <dbReference type="NCBI Taxonomy" id="290"/>
    <lineage>
        <taxon>Bacteria</taxon>
        <taxon>Pseudomonadati</taxon>
        <taxon>Pseudomonadota</taxon>
        <taxon>Alphaproteobacteria</taxon>
        <taxon>Hyphomicrobiales</taxon>
        <taxon>Nitrobacteraceae</taxon>
        <taxon>Afipia</taxon>
    </lineage>
</organism>
<name>A0ABY8BQW8_AFICR</name>